<dbReference type="EMBL" id="CP038486">
    <property type="protein sequence ID" value="QFZ27205.1"/>
    <property type="molecule type" value="Genomic_DNA"/>
</dbReference>
<keyword evidence="2" id="KW-1185">Reference proteome</keyword>
<gene>
    <name evidence="1" type="ORF">EJF14_30168</name>
</gene>
<proteinExistence type="predicted"/>
<name>A0ACD0WIX5_CLALS</name>
<evidence type="ECO:0000313" key="2">
    <source>
        <dbReference type="Proteomes" id="UP000326582"/>
    </source>
</evidence>
<dbReference type="Proteomes" id="UP000326582">
    <property type="component" value="Chromosome 3"/>
</dbReference>
<sequence length="734" mass="86171">MNSFTMSDLEGFIPADVDHSKEEHLLNSKQGEGHSKLPLKPTKNKDKWEIAYASAVEEPNNIEKWNELFDLLDEKWEQLQPTERSEAFKTSVSSSYAKLLSRFPYLTEHWKRYSIVQYKMNGIDESLNTLRHSTRRNPQSVSLWVDFLSAMLAVHESKPEKEKETHLKDIRKEFKSAEQFIGLNYNSDPFWNKYIEFETKYATEEPSLSLLELYKRLISIPLYQYAQYYNQFCQISKNYSVEHVVNDEQMLQQFLTSYSKSSVKDLSIVEQHQVIDAYAYSVFVETQKKVNEKWAFESLVTLQEFSLRDISEIQKQYESWEKYADYEIACLQSVSDEKRGFQFQLVSSVFERALVPHCFNANLWLKYIKFLEDNTSDPTERFSSVKAVYDKAIFEFVPLDESNIREQFVSFLMSNEKFDLCNEFLLDCIRLFSGITGSGIYAKKAYIHEVRSILQLWEDNVDISKLLILLEGIISGYFERIDRYKKEVDTSPNQKQEKSKYEFKSSYSTALSRFLNDDGICIITAHYLRLLPDSDKIRKFFNKYHREEPLSRSVQFWKFFIEFEGYKEHNLINLRTIFSFITTKSSLPKQAVDAFVDIYYDIICANMAEALCLRSRDDFLDILINRDIEKSDDLVVNVSARKRLARNNYMLRDVGDPRGKANLQHSSKEEELMNMRSKHLDHPGIFVDAAPEFTNSMFDRKEWVSLLDTNLTAPPLPQTKNVEKANANIRYSDE</sequence>
<evidence type="ECO:0000313" key="1">
    <source>
        <dbReference type="EMBL" id="QFZ27205.1"/>
    </source>
</evidence>
<protein>
    <submittedName>
        <fullName evidence="1">Pre-mRNA-processing factor</fullName>
    </submittedName>
</protein>
<accession>A0ACD0WIX5</accession>
<organism evidence="1 2">
    <name type="scientific">Clavispora lusitaniae</name>
    <name type="common">Candida lusitaniae</name>
    <dbReference type="NCBI Taxonomy" id="36911"/>
    <lineage>
        <taxon>Eukaryota</taxon>
        <taxon>Fungi</taxon>
        <taxon>Dikarya</taxon>
        <taxon>Ascomycota</taxon>
        <taxon>Saccharomycotina</taxon>
        <taxon>Pichiomycetes</taxon>
        <taxon>Metschnikowiaceae</taxon>
        <taxon>Clavispora</taxon>
    </lineage>
</organism>
<reference evidence="2" key="1">
    <citation type="journal article" date="2019" name="MBio">
        <title>Comparative genomics for the elucidation of multidrug resistance (MDR) in Candida lusitaniae.</title>
        <authorList>
            <person name="Kannan A."/>
            <person name="Asner S.A."/>
            <person name="Trachsel E."/>
            <person name="Kelly S."/>
            <person name="Parker J."/>
            <person name="Sanglard D."/>
        </authorList>
    </citation>
    <scope>NUCLEOTIDE SEQUENCE [LARGE SCALE GENOMIC DNA]</scope>
    <source>
        <strain evidence="2">P1</strain>
    </source>
</reference>